<reference evidence="8 9" key="1">
    <citation type="submission" date="2009-08" db="EMBL/GenBank/DDBJ databases">
        <title>The Genome Sequence of Spizellomyces punctatus strain DAOM BR117.</title>
        <authorList>
            <consortium name="The Broad Institute Genome Sequencing Platform"/>
            <person name="Russ C."/>
            <person name="Cuomo C."/>
            <person name="Shea T."/>
            <person name="Young S.K."/>
            <person name="Zeng Q."/>
            <person name="Koehrsen M."/>
            <person name="Haas B."/>
            <person name="Borodovsky M."/>
            <person name="Guigo R."/>
            <person name="Alvarado L."/>
            <person name="Berlin A."/>
            <person name="Bochicchio J."/>
            <person name="Borenstein D."/>
            <person name="Chapman S."/>
            <person name="Chen Z."/>
            <person name="Engels R."/>
            <person name="Freedman E."/>
            <person name="Gellesch M."/>
            <person name="Goldberg J."/>
            <person name="Griggs A."/>
            <person name="Gujja S."/>
            <person name="Heiman D."/>
            <person name="Hepburn T."/>
            <person name="Howarth C."/>
            <person name="Jen D."/>
            <person name="Larson L."/>
            <person name="Lewis B."/>
            <person name="Mehta T."/>
            <person name="Park D."/>
            <person name="Pearson M."/>
            <person name="Roberts A."/>
            <person name="Saif S."/>
            <person name="Shenoy N."/>
            <person name="Sisk P."/>
            <person name="Stolte C."/>
            <person name="Sykes S."/>
            <person name="Thomson T."/>
            <person name="Walk T."/>
            <person name="White J."/>
            <person name="Yandava C."/>
            <person name="Burger G."/>
            <person name="Gray M.W."/>
            <person name="Holland P.W.H."/>
            <person name="King N."/>
            <person name="Lang F.B.F."/>
            <person name="Roger A.J."/>
            <person name="Ruiz-Trillo I."/>
            <person name="Lander E."/>
            <person name="Nusbaum C."/>
        </authorList>
    </citation>
    <scope>NUCLEOTIDE SEQUENCE [LARGE SCALE GENOMIC DNA]</scope>
    <source>
        <strain evidence="8 9">DAOM BR117</strain>
    </source>
</reference>
<dbReference type="Gene3D" id="1.25.40.10">
    <property type="entry name" value="Tetratricopeptide repeat domain"/>
    <property type="match status" value="1"/>
</dbReference>
<feature type="compositionally biased region" description="Acidic residues" evidence="7">
    <location>
        <begin position="42"/>
        <end position="52"/>
    </location>
</feature>
<evidence type="ECO:0000256" key="7">
    <source>
        <dbReference type="SAM" id="MobiDB-lite"/>
    </source>
</evidence>
<evidence type="ECO:0000256" key="5">
    <source>
        <dbReference type="ARBA" id="ARBA00023242"/>
    </source>
</evidence>
<dbReference type="EMBL" id="KQ257460">
    <property type="protein sequence ID" value="KNC98541.1"/>
    <property type="molecule type" value="Genomic_DNA"/>
</dbReference>
<evidence type="ECO:0000256" key="1">
    <source>
        <dbReference type="ARBA" id="ARBA00004123"/>
    </source>
</evidence>
<dbReference type="Pfam" id="PF13424">
    <property type="entry name" value="TPR_12"/>
    <property type="match status" value="1"/>
</dbReference>
<proteinExistence type="inferred from homology"/>
<dbReference type="AlphaFoldDB" id="A0A0L0HC84"/>
<dbReference type="GeneID" id="27689554"/>
<dbReference type="SUPFAM" id="SSF48452">
    <property type="entry name" value="TPR-like"/>
    <property type="match status" value="1"/>
</dbReference>
<feature type="repeat" description="TPR" evidence="6">
    <location>
        <begin position="202"/>
        <end position="235"/>
    </location>
</feature>
<dbReference type="OMA" id="IAECHYK"/>
<sequence>MTSEEPLPTTQESATNSSTKNTPAEPENMDAQEPEVAGSSVEDFEDEQEDLPSIEEAIQMLETGEKFIIEKQYEYAAEELSRAVSALSAHYGDGAPECADALYLYGRALYFLAVEKSSVFGKSGVDDKVQDPDEMAAAALKELAEKASRFIFEGDGAENVEEIPAQEADEDAEDMEIAYEALTVAATAYQQMDSEASNRRLADVYLLIGHYHLEGDRPREALEEYKKTLEIRERYPEIGHRELAEARYYVALTLEGTGQYPQALDEVKRAMADMSKRLEELKAIKAEDQSSKGKAPATTPHVDQSEEIKELTEMITDLEAKVEELHAKMSAVNKVVEEATELIPSPELKKEDGPVTDISSLVKKRKAPEAATQNGDAKKTKLDAGEAKQEAVPLDTKAAGEAKVEETAKDEGA</sequence>
<keyword evidence="3" id="KW-0677">Repeat</keyword>
<feature type="region of interest" description="Disordered" evidence="7">
    <location>
        <begin position="284"/>
        <end position="307"/>
    </location>
</feature>
<dbReference type="InterPro" id="IPR011990">
    <property type="entry name" value="TPR-like_helical_dom_sf"/>
</dbReference>
<dbReference type="PROSITE" id="PS50005">
    <property type="entry name" value="TPR"/>
    <property type="match status" value="1"/>
</dbReference>
<keyword evidence="4 6" id="KW-0802">TPR repeat</keyword>
<feature type="compositionally biased region" description="Basic and acidic residues" evidence="7">
    <location>
        <begin position="376"/>
        <end position="389"/>
    </location>
</feature>
<comment type="subcellular location">
    <subcellularLocation>
        <location evidence="1">Nucleus</location>
    </subcellularLocation>
</comment>
<dbReference type="FunCoup" id="A0A0L0HC84">
    <property type="interactions" value="31"/>
</dbReference>
<dbReference type="InterPro" id="IPR051730">
    <property type="entry name" value="NASP-like"/>
</dbReference>
<keyword evidence="9" id="KW-1185">Reference proteome</keyword>
<dbReference type="InParanoid" id="A0A0L0HC84"/>
<dbReference type="RefSeq" id="XP_016606581.1">
    <property type="nucleotide sequence ID" value="XM_016754439.1"/>
</dbReference>
<dbReference type="eggNOG" id="KOG4563">
    <property type="taxonomic scope" value="Eukaryota"/>
</dbReference>
<dbReference type="PANTHER" id="PTHR15081">
    <property type="entry name" value="NUCLEAR AUTOANTIGENIC SPERM PROTEIN NASP -RELATED"/>
    <property type="match status" value="1"/>
</dbReference>
<dbReference type="VEuPathDB" id="FungiDB:SPPG_06231"/>
<dbReference type="GO" id="GO:0034080">
    <property type="term" value="P:CENP-A containing chromatin assembly"/>
    <property type="evidence" value="ECO:0007669"/>
    <property type="project" value="TreeGrafter"/>
</dbReference>
<evidence type="ECO:0000256" key="4">
    <source>
        <dbReference type="ARBA" id="ARBA00022803"/>
    </source>
</evidence>
<dbReference type="InterPro" id="IPR019734">
    <property type="entry name" value="TPR_rpt"/>
</dbReference>
<dbReference type="GO" id="GO:0042393">
    <property type="term" value="F:histone binding"/>
    <property type="evidence" value="ECO:0007669"/>
    <property type="project" value="TreeGrafter"/>
</dbReference>
<protein>
    <submittedName>
        <fullName evidence="8">Uncharacterized protein</fullName>
    </submittedName>
</protein>
<accession>A0A0L0HC84</accession>
<name>A0A0L0HC84_SPIPD</name>
<dbReference type="STRING" id="645134.A0A0L0HC84"/>
<dbReference type="PANTHER" id="PTHR15081:SF1">
    <property type="entry name" value="NUCLEAR AUTOANTIGENIC SPERM PROTEIN"/>
    <property type="match status" value="1"/>
</dbReference>
<evidence type="ECO:0000256" key="6">
    <source>
        <dbReference type="PROSITE-ProRule" id="PRU00339"/>
    </source>
</evidence>
<gene>
    <name evidence="8" type="ORF">SPPG_06231</name>
</gene>
<dbReference type="Proteomes" id="UP000053201">
    <property type="component" value="Unassembled WGS sequence"/>
</dbReference>
<feature type="compositionally biased region" description="Polar residues" evidence="7">
    <location>
        <begin position="1"/>
        <end position="22"/>
    </location>
</feature>
<evidence type="ECO:0000256" key="3">
    <source>
        <dbReference type="ARBA" id="ARBA00022737"/>
    </source>
</evidence>
<evidence type="ECO:0000313" key="9">
    <source>
        <dbReference type="Proteomes" id="UP000053201"/>
    </source>
</evidence>
<evidence type="ECO:0000313" key="8">
    <source>
        <dbReference type="EMBL" id="KNC98541.1"/>
    </source>
</evidence>
<feature type="region of interest" description="Disordered" evidence="7">
    <location>
        <begin position="345"/>
        <end position="413"/>
    </location>
</feature>
<dbReference type="GO" id="GO:0005654">
    <property type="term" value="C:nucleoplasm"/>
    <property type="evidence" value="ECO:0007669"/>
    <property type="project" value="TreeGrafter"/>
</dbReference>
<feature type="compositionally biased region" description="Basic and acidic residues" evidence="7">
    <location>
        <begin position="398"/>
        <end position="413"/>
    </location>
</feature>
<keyword evidence="5" id="KW-0539">Nucleus</keyword>
<feature type="region of interest" description="Disordered" evidence="7">
    <location>
        <begin position="1"/>
        <end position="52"/>
    </location>
</feature>
<evidence type="ECO:0000256" key="2">
    <source>
        <dbReference type="ARBA" id="ARBA00008402"/>
    </source>
</evidence>
<organism evidence="8 9">
    <name type="scientific">Spizellomyces punctatus (strain DAOM BR117)</name>
    <dbReference type="NCBI Taxonomy" id="645134"/>
    <lineage>
        <taxon>Eukaryota</taxon>
        <taxon>Fungi</taxon>
        <taxon>Fungi incertae sedis</taxon>
        <taxon>Chytridiomycota</taxon>
        <taxon>Chytridiomycota incertae sedis</taxon>
        <taxon>Chytridiomycetes</taxon>
        <taxon>Spizellomycetales</taxon>
        <taxon>Spizellomycetaceae</taxon>
        <taxon>Spizellomyces</taxon>
    </lineage>
</organism>
<dbReference type="OrthoDB" id="5587616at2759"/>
<dbReference type="GO" id="GO:0006335">
    <property type="term" value="P:DNA replication-dependent chromatin assembly"/>
    <property type="evidence" value="ECO:0007669"/>
    <property type="project" value="TreeGrafter"/>
</dbReference>
<comment type="similarity">
    <text evidence="2">Belongs to the NASP family.</text>
</comment>